<reference evidence="1 3" key="1">
    <citation type="submission" date="2015-11" db="EMBL/GenBank/DDBJ databases">
        <title>Genomic analysis of 38 Legionella species identifies large and diverse effector repertoires.</title>
        <authorList>
            <person name="Burstein D."/>
            <person name="Amaro F."/>
            <person name="Zusman T."/>
            <person name="Lifshitz Z."/>
            <person name="Cohen O."/>
            <person name="Gilbert J.A."/>
            <person name="Pupko T."/>
            <person name="Shuman H.A."/>
            <person name="Segal G."/>
        </authorList>
    </citation>
    <scope>NUCLEOTIDE SEQUENCE [LARGE SCALE GENOMIC DNA]</scope>
    <source>
        <strain evidence="1 3">ATCC 43877</strain>
    </source>
</reference>
<dbReference type="STRING" id="39962.Lmor_2287"/>
<dbReference type="RefSeq" id="WP_028383043.1">
    <property type="nucleotide sequence ID" value="NZ_CAAAJG010000003.1"/>
</dbReference>
<keyword evidence="3" id="KW-1185">Reference proteome</keyword>
<proteinExistence type="predicted"/>
<dbReference type="AlphaFoldDB" id="A0A378JV35"/>
<sequence>MNKKICLLFSAITLISINQNTNSAYLPCSMQPQKLKERSLELKKLADQDQEDRKASNIPPEEWSKISKRDAKRRKRVGEIFGEGCFHVGQDYDHAALIYQHGDTPDHFYQAFIWALKASELGVVDAKQFSALAIDRYLNSIGKKQLFGSQAMKFNGCFCMVPVEPTFPDATRQNYAGFSLIDKYNWIASLNENKNCSNTECDLNLLDSPQGTIPGFW</sequence>
<reference evidence="2 4" key="2">
    <citation type="submission" date="2018-06" db="EMBL/GenBank/DDBJ databases">
        <authorList>
            <consortium name="Pathogen Informatics"/>
            <person name="Doyle S."/>
        </authorList>
    </citation>
    <scope>NUCLEOTIDE SEQUENCE [LARGE SCALE GENOMIC DNA]</scope>
    <source>
        <strain evidence="2 4">NCTC12239</strain>
    </source>
</reference>
<dbReference type="Proteomes" id="UP000254040">
    <property type="component" value="Unassembled WGS sequence"/>
</dbReference>
<dbReference type="OrthoDB" id="5654139at2"/>
<dbReference type="Proteomes" id="UP000054985">
    <property type="component" value="Unassembled WGS sequence"/>
</dbReference>
<protein>
    <submittedName>
        <fullName evidence="2">Uncharacterized protein</fullName>
    </submittedName>
</protein>
<gene>
    <name evidence="1" type="ORF">Lmor_2287</name>
    <name evidence="2" type="ORF">NCTC12239_01376</name>
</gene>
<name>A0A378JV35_9GAMM</name>
<accession>A0A378JV35</accession>
<dbReference type="EMBL" id="LNYN01000029">
    <property type="protein sequence ID" value="KTD32349.1"/>
    <property type="molecule type" value="Genomic_DNA"/>
</dbReference>
<evidence type="ECO:0000313" key="4">
    <source>
        <dbReference type="Proteomes" id="UP000254040"/>
    </source>
</evidence>
<evidence type="ECO:0000313" key="2">
    <source>
        <dbReference type="EMBL" id="STX62444.1"/>
    </source>
</evidence>
<dbReference type="EMBL" id="UGOG01000001">
    <property type="protein sequence ID" value="STX62444.1"/>
    <property type="molecule type" value="Genomic_DNA"/>
</dbReference>
<evidence type="ECO:0000313" key="1">
    <source>
        <dbReference type="EMBL" id="KTD32349.1"/>
    </source>
</evidence>
<organism evidence="2 4">
    <name type="scientific">Legionella moravica</name>
    <dbReference type="NCBI Taxonomy" id="39962"/>
    <lineage>
        <taxon>Bacteria</taxon>
        <taxon>Pseudomonadati</taxon>
        <taxon>Pseudomonadota</taxon>
        <taxon>Gammaproteobacteria</taxon>
        <taxon>Legionellales</taxon>
        <taxon>Legionellaceae</taxon>
        <taxon>Legionella</taxon>
    </lineage>
</organism>
<evidence type="ECO:0000313" key="3">
    <source>
        <dbReference type="Proteomes" id="UP000054985"/>
    </source>
</evidence>